<evidence type="ECO:0000313" key="3">
    <source>
        <dbReference type="Proteomes" id="UP000199701"/>
    </source>
</evidence>
<evidence type="ECO:0008006" key="4">
    <source>
        <dbReference type="Google" id="ProtNLM"/>
    </source>
</evidence>
<keyword evidence="1" id="KW-0145">Chemotaxis</keyword>
<dbReference type="InterPro" id="IPR028976">
    <property type="entry name" value="CheC-like_sf"/>
</dbReference>
<dbReference type="GO" id="GO:0006935">
    <property type="term" value="P:chemotaxis"/>
    <property type="evidence" value="ECO:0007669"/>
    <property type="project" value="UniProtKB-KW"/>
</dbReference>
<protein>
    <recommendedName>
        <fullName evidence="4">Chemotaxis phosphatase CheX</fullName>
    </recommendedName>
</protein>
<dbReference type="Proteomes" id="UP000199701">
    <property type="component" value="Unassembled WGS sequence"/>
</dbReference>
<name>A0A1I0MQG8_9FIRM</name>
<reference evidence="2 3" key="1">
    <citation type="submission" date="2016-10" db="EMBL/GenBank/DDBJ databases">
        <authorList>
            <person name="de Groot N.N."/>
        </authorList>
    </citation>
    <scope>NUCLEOTIDE SEQUENCE [LARGE SCALE GENOMIC DNA]</scope>
    <source>
        <strain evidence="2 3">DSM 9179</strain>
    </source>
</reference>
<dbReference type="RefSeq" id="WP_092450277.1">
    <property type="nucleotide sequence ID" value="NZ_FOJI01000002.1"/>
</dbReference>
<proteinExistence type="predicted"/>
<keyword evidence="3" id="KW-1185">Reference proteome</keyword>
<organism evidence="2 3">
    <name type="scientific">[Clostridium] fimetarium</name>
    <dbReference type="NCBI Taxonomy" id="99656"/>
    <lineage>
        <taxon>Bacteria</taxon>
        <taxon>Bacillati</taxon>
        <taxon>Bacillota</taxon>
        <taxon>Clostridia</taxon>
        <taxon>Lachnospirales</taxon>
        <taxon>Lachnospiraceae</taxon>
    </lineage>
</organism>
<evidence type="ECO:0000256" key="1">
    <source>
        <dbReference type="ARBA" id="ARBA00022500"/>
    </source>
</evidence>
<dbReference type="OrthoDB" id="5614404at2"/>
<dbReference type="AlphaFoldDB" id="A0A1I0MQG8"/>
<accession>A0A1I0MQG8</accession>
<evidence type="ECO:0000313" key="2">
    <source>
        <dbReference type="EMBL" id="SEV90202.1"/>
    </source>
</evidence>
<dbReference type="STRING" id="99656.SAMN05421659_10220"/>
<gene>
    <name evidence="2" type="ORF">SAMN05421659_10220</name>
</gene>
<dbReference type="Gene3D" id="3.40.1550.10">
    <property type="entry name" value="CheC-like"/>
    <property type="match status" value="1"/>
</dbReference>
<sequence length="293" mass="33101">MFAQFFANYLLEENYIEKRQLIEGLKKMKNSRVKLGVLAIDAGYLTAAQVEKVHARQAQVDKRIGDIAVELGYLTNTQVEKLLSNQPARYLLLSQSLLDKEYMTNSKLEEALTKFKAKYNLSEEDMSDSQKGDKLSSVIKAFYKLDDSNTSKYIGTYIKLLFNNLVRFVGDDFVAVSPERMLLSDNDIKVSQKISGEFSTLTFIQTDEISLLQFVSRYAGEDIPVLDDYSIAAAQDFLNLHNGLFMVNMSNDSNIELKLAPPEIANESISQEKSYVCIPIMLTFGTINFILGK</sequence>
<dbReference type="EMBL" id="FOJI01000002">
    <property type="protein sequence ID" value="SEV90202.1"/>
    <property type="molecule type" value="Genomic_DNA"/>
</dbReference>